<accession>A0A4P6XEN9</accession>
<proteinExistence type="predicted"/>
<sequence>MSMEMNIHVHNFHNLRICNFFPQPAPTQVSVAKKPQIARIHDSVNQIRHVPNSYISPTLTNYYTMNSTQAPKRDLQKIEQDLLVHKSVLSALHDLGTHLRDEEIRLSEAARNLIPLVVTFFKKEPFETLRVLINYSADNSENRRYLLSNEPGLDKFWTQFVATDPVEINHDEGEEGEEEQGRMLSFVKQFIFSAEDEEKKEFLAKLYERKVVLWVFKVHSTFQETHDGRNEIGEPLEFLVEYSKYLPEKVTRSEFYNITGGYMNLVDPDSGEKDTDSFLAHAEFLFNCTNVPDSNQDFPVETMTELFIEVPLDDDHAVDILRKLFATCGNIYSFPSYDNWQDMHRKVGDVAGPWSFLIAAGAISLGNCVSSKQTQAKLISQINQIRPIDEVARNLFCHKFEDVVYYQAYHFFNNVMTRDIAVKLFLRENASDFFHNTKVIVDNFAYYKEVGFLYMKFLRKLVTMAVLEGGADAMIFHAAWLYLLHIDESAEVLLLLLQAFAKTHDISNSLQEPILHEMLLLGESVDINTLLQKITAVAVFFNSYTITEIIKIHDDLFERTFLPQMELFLRQLEQALDGDSPAGNGAAQSTFENNARFLALMVQEKLQLIEVQYGAAVTAICGITSRMVSGAKN</sequence>
<name>A0A4P6XEN9_9ASCO</name>
<dbReference type="STRING" id="2163413.A0A4P6XEN9"/>
<dbReference type="AlphaFoldDB" id="A0A4P6XEN9"/>
<dbReference type="Proteomes" id="UP000292447">
    <property type="component" value="Chromosome I"/>
</dbReference>
<evidence type="ECO:0000313" key="2">
    <source>
        <dbReference type="Proteomes" id="UP000292447"/>
    </source>
</evidence>
<reference evidence="2" key="1">
    <citation type="submission" date="2019-03" db="EMBL/GenBank/DDBJ databases">
        <title>Snf2 controls pulcherriminic acid biosynthesis and connects pigmentation and antifungal activity of the yeast Metschnikowia pulcherrima.</title>
        <authorList>
            <person name="Gore-Lloyd D."/>
            <person name="Sumann I."/>
            <person name="Brachmann A.O."/>
            <person name="Schneeberger K."/>
            <person name="Ortiz-Merino R.A."/>
            <person name="Moreno-Beltran M."/>
            <person name="Schlaefli M."/>
            <person name="Kirner P."/>
            <person name="Santos Kron A."/>
            <person name="Wolfe K.H."/>
            <person name="Piel J."/>
            <person name="Ahrens C.H."/>
            <person name="Henk D."/>
            <person name="Freimoser F.M."/>
        </authorList>
    </citation>
    <scope>NUCLEOTIDE SEQUENCE [LARGE SCALE GENOMIC DNA]</scope>
    <source>
        <strain evidence="2">APC 1.2</strain>
    </source>
</reference>
<protein>
    <submittedName>
        <fullName evidence="1">Uncharacterized protein</fullName>
    </submittedName>
</protein>
<dbReference type="EMBL" id="CP034456">
    <property type="protein sequence ID" value="QBM85877.1"/>
    <property type="molecule type" value="Genomic_DNA"/>
</dbReference>
<organism evidence="1 2">
    <name type="scientific">Metschnikowia aff. pulcherrima</name>
    <dbReference type="NCBI Taxonomy" id="2163413"/>
    <lineage>
        <taxon>Eukaryota</taxon>
        <taxon>Fungi</taxon>
        <taxon>Dikarya</taxon>
        <taxon>Ascomycota</taxon>
        <taxon>Saccharomycotina</taxon>
        <taxon>Pichiomycetes</taxon>
        <taxon>Metschnikowiaceae</taxon>
        <taxon>Metschnikowia</taxon>
    </lineage>
</organism>
<gene>
    <name evidence="1" type="ORF">METSCH_A05070</name>
</gene>
<evidence type="ECO:0000313" key="1">
    <source>
        <dbReference type="EMBL" id="QBM85877.1"/>
    </source>
</evidence>
<keyword evidence="2" id="KW-1185">Reference proteome</keyword>